<dbReference type="InterPro" id="IPR005135">
    <property type="entry name" value="Endo/exonuclease/phosphatase"/>
</dbReference>
<accession>A0A381TKI0</accession>
<sequence length="288" mass="31848">MVTVVSMIVATGLMAPGFSWGQVSLDVMTFNIRTANGRDGENSWPHRKDLVVETIERFSPQVVGLQEALDEQIEFLDSALPDYRWFGIDRGLNGGVGLSEATPIFYRYRELSPVESGNFWLTSTPDVPPVPRTGNRRRRGGGRIVTWARFHHRASGRQVYVFNTHFTLRRGQSQLDSAALVSTRVSALPAGTPVVVLGDFNNNAEESDTWHRMTSGGLRDAWVEATMRTGPIATYGDFGPPGEALTERVDWILVGGPISVHAVETVLHNESGRYPSDHYPVAARLTLQ</sequence>
<dbReference type="PANTHER" id="PTHR12121">
    <property type="entry name" value="CARBON CATABOLITE REPRESSOR PROTEIN 4"/>
    <property type="match status" value="1"/>
</dbReference>
<evidence type="ECO:0000259" key="1">
    <source>
        <dbReference type="Pfam" id="PF03372"/>
    </source>
</evidence>
<reference evidence="2" key="1">
    <citation type="submission" date="2018-05" db="EMBL/GenBank/DDBJ databases">
        <authorList>
            <person name="Lanie J.A."/>
            <person name="Ng W.-L."/>
            <person name="Kazmierczak K.M."/>
            <person name="Andrzejewski T.M."/>
            <person name="Davidsen T.M."/>
            <person name="Wayne K.J."/>
            <person name="Tettelin H."/>
            <person name="Glass J.I."/>
            <person name="Rusch D."/>
            <person name="Podicherti R."/>
            <person name="Tsui H.-C.T."/>
            <person name="Winkler M.E."/>
        </authorList>
    </citation>
    <scope>NUCLEOTIDE SEQUENCE</scope>
</reference>
<name>A0A381TKI0_9ZZZZ</name>
<dbReference type="EMBL" id="UINC01004708">
    <property type="protein sequence ID" value="SVA16284.1"/>
    <property type="molecule type" value="Genomic_DNA"/>
</dbReference>
<dbReference type="PANTHER" id="PTHR12121:SF36">
    <property type="entry name" value="ENDONUCLEASE_EXONUCLEASE_PHOSPHATASE DOMAIN-CONTAINING PROTEIN"/>
    <property type="match status" value="1"/>
</dbReference>
<feature type="domain" description="Endonuclease/exonuclease/phosphatase" evidence="1">
    <location>
        <begin position="28"/>
        <end position="278"/>
    </location>
</feature>
<evidence type="ECO:0000313" key="2">
    <source>
        <dbReference type="EMBL" id="SVA16284.1"/>
    </source>
</evidence>
<dbReference type="InterPro" id="IPR036691">
    <property type="entry name" value="Endo/exonu/phosph_ase_sf"/>
</dbReference>
<dbReference type="SUPFAM" id="SSF56219">
    <property type="entry name" value="DNase I-like"/>
    <property type="match status" value="1"/>
</dbReference>
<dbReference type="CDD" id="cd09083">
    <property type="entry name" value="EEP-1"/>
    <property type="match status" value="1"/>
</dbReference>
<protein>
    <recommendedName>
        <fullName evidence="1">Endonuclease/exonuclease/phosphatase domain-containing protein</fullName>
    </recommendedName>
</protein>
<gene>
    <name evidence="2" type="ORF">METZ01_LOCUS69138</name>
</gene>
<dbReference type="GO" id="GO:0000175">
    <property type="term" value="F:3'-5'-RNA exonuclease activity"/>
    <property type="evidence" value="ECO:0007669"/>
    <property type="project" value="TreeGrafter"/>
</dbReference>
<proteinExistence type="predicted"/>
<organism evidence="2">
    <name type="scientific">marine metagenome</name>
    <dbReference type="NCBI Taxonomy" id="408172"/>
    <lineage>
        <taxon>unclassified sequences</taxon>
        <taxon>metagenomes</taxon>
        <taxon>ecological metagenomes</taxon>
    </lineage>
</organism>
<dbReference type="Gene3D" id="3.60.10.10">
    <property type="entry name" value="Endonuclease/exonuclease/phosphatase"/>
    <property type="match status" value="1"/>
</dbReference>
<dbReference type="AlphaFoldDB" id="A0A381TKI0"/>
<dbReference type="Pfam" id="PF03372">
    <property type="entry name" value="Exo_endo_phos"/>
    <property type="match status" value="1"/>
</dbReference>
<dbReference type="InterPro" id="IPR050410">
    <property type="entry name" value="CCR4/nocturin_mRNA_transcr"/>
</dbReference>